<feature type="domain" description="Acyl-CoA thioesterase-like C-terminal" evidence="2">
    <location>
        <begin position="132"/>
        <end position="260"/>
    </location>
</feature>
<dbReference type="EMBL" id="CZQD01000048">
    <property type="protein sequence ID" value="CUS57844.1"/>
    <property type="molecule type" value="Genomic_DNA"/>
</dbReference>
<dbReference type="InterPro" id="IPR049450">
    <property type="entry name" value="ACOT8-like_C"/>
</dbReference>
<dbReference type="SUPFAM" id="SSF54637">
    <property type="entry name" value="Thioesterase/thiol ester dehydrase-isomerase"/>
    <property type="match status" value="2"/>
</dbReference>
<dbReference type="Pfam" id="PF13622">
    <property type="entry name" value="4HBT_3"/>
    <property type="match status" value="1"/>
</dbReference>
<dbReference type="InterPro" id="IPR029069">
    <property type="entry name" value="HotDog_dom_sf"/>
</dbReference>
<dbReference type="Pfam" id="PF20789">
    <property type="entry name" value="4HBT_3C"/>
    <property type="match status" value="1"/>
</dbReference>
<accession>A0A160U4C6</accession>
<name>A0A160U4C6_9ZZZZ</name>
<sequence>MDFTTLMRSGKQTGDHAMSFHVPETWMQGRTTYGGLTAALCLQAAMPTSGGRQIRSAQVAFVGPVSGDVECTATLLREGKNTVFTSVRMMGEAGVAAEAIFAFGAHRESSLNFANLPAPEVTSPDETASFFGESPRRPAFTRNFNMRLANGSPPMSGAPDADMSLWMRHKDGSVPPDAVSVLALADAPPPAAMSMLTGQARISSMTWMAEFLTDDIQTNEGWFLARHVADTSKDGYNSQAMTLWNTSGQPIMIGRQTIAVFA</sequence>
<organism evidence="3">
    <name type="scientific">hydrothermal vent metagenome</name>
    <dbReference type="NCBI Taxonomy" id="652676"/>
    <lineage>
        <taxon>unclassified sequences</taxon>
        <taxon>metagenomes</taxon>
        <taxon>ecological metagenomes</taxon>
    </lineage>
</organism>
<dbReference type="Gene3D" id="2.40.160.210">
    <property type="entry name" value="Acyl-CoA thioesterase, double hotdog domain"/>
    <property type="match status" value="1"/>
</dbReference>
<gene>
    <name evidence="3" type="ORF">MGWOODY_Hyp1924</name>
</gene>
<evidence type="ECO:0000313" key="3">
    <source>
        <dbReference type="EMBL" id="CUS57844.1"/>
    </source>
</evidence>
<evidence type="ECO:0000259" key="1">
    <source>
        <dbReference type="Pfam" id="PF13622"/>
    </source>
</evidence>
<proteinExistence type="predicted"/>
<reference evidence="3" key="1">
    <citation type="submission" date="2015-10" db="EMBL/GenBank/DDBJ databases">
        <authorList>
            <person name="Gilbert D.G."/>
        </authorList>
    </citation>
    <scope>NUCLEOTIDE SEQUENCE</scope>
</reference>
<dbReference type="AlphaFoldDB" id="A0A160U4C6"/>
<dbReference type="InterPro" id="IPR042171">
    <property type="entry name" value="Acyl-CoA_hotdog"/>
</dbReference>
<dbReference type="InterPro" id="IPR049449">
    <property type="entry name" value="TesB_ACOT8-like_N"/>
</dbReference>
<evidence type="ECO:0000259" key="2">
    <source>
        <dbReference type="Pfam" id="PF20789"/>
    </source>
</evidence>
<protein>
    <submittedName>
        <fullName evidence="3">TesB-like acyl-CoA thioesterase 1</fullName>
    </submittedName>
</protein>
<feature type="domain" description="Acyl-CoA thioesterase-like N-terminal HotDog" evidence="1">
    <location>
        <begin position="23"/>
        <end position="104"/>
    </location>
</feature>